<keyword evidence="2" id="KW-0808">Transferase</keyword>
<feature type="domain" description="N-acetyltransferase" evidence="1">
    <location>
        <begin position="7"/>
        <end position="140"/>
    </location>
</feature>
<evidence type="ECO:0000313" key="2">
    <source>
        <dbReference type="EMBL" id="KKQ35470.1"/>
    </source>
</evidence>
<comment type="caution">
    <text evidence="2">The sequence shown here is derived from an EMBL/GenBank/DDBJ whole genome shotgun (WGS) entry which is preliminary data.</text>
</comment>
<sequence length="165" mass="19483">MFILMKVELTSISSKDKNVLGEMLREYQRELLGKEPGEYKYLDSYWNEPNRFPFFILVDDEIVGFVLINSHSVISVNAKSIAEFYIKKEFRKKGIGNEAAKQAFELFPGRWETRQLKGKAIVHSFWLEIISELTHNQFQEIIMNNKKWKGWVQTFNLTGNNKRKK</sequence>
<dbReference type="Pfam" id="PF00583">
    <property type="entry name" value="Acetyltransf_1"/>
    <property type="match status" value="1"/>
</dbReference>
<dbReference type="Gene3D" id="3.40.630.30">
    <property type="match status" value="1"/>
</dbReference>
<dbReference type="InterPro" id="IPR016181">
    <property type="entry name" value="Acyl_CoA_acyltransferase"/>
</dbReference>
<dbReference type="PROSITE" id="PS51186">
    <property type="entry name" value="GNAT"/>
    <property type="match status" value="1"/>
</dbReference>
<protein>
    <submittedName>
        <fullName evidence="2">GCN5-related N-acetyltransferase</fullName>
    </submittedName>
</protein>
<evidence type="ECO:0000259" key="1">
    <source>
        <dbReference type="PROSITE" id="PS51186"/>
    </source>
</evidence>
<accession>A0A0G0HAA2</accession>
<organism evidence="2 3">
    <name type="scientific">candidate division WS6 bacterium GW2011_GWA2_37_6</name>
    <dbReference type="NCBI Taxonomy" id="1619087"/>
    <lineage>
        <taxon>Bacteria</taxon>
        <taxon>Candidatus Dojkabacteria</taxon>
    </lineage>
</organism>
<proteinExistence type="predicted"/>
<dbReference type="SUPFAM" id="SSF55729">
    <property type="entry name" value="Acyl-CoA N-acyltransferases (Nat)"/>
    <property type="match status" value="1"/>
</dbReference>
<dbReference type="EMBL" id="LBTH01000024">
    <property type="protein sequence ID" value="KKQ35470.1"/>
    <property type="molecule type" value="Genomic_DNA"/>
</dbReference>
<dbReference type="InterPro" id="IPR000182">
    <property type="entry name" value="GNAT_dom"/>
</dbReference>
<dbReference type="CDD" id="cd04301">
    <property type="entry name" value="NAT_SF"/>
    <property type="match status" value="1"/>
</dbReference>
<dbReference type="AlphaFoldDB" id="A0A0G0HAA2"/>
<gene>
    <name evidence="2" type="ORF">US52_C0024G0004</name>
</gene>
<dbReference type="Proteomes" id="UP000034852">
    <property type="component" value="Unassembled WGS sequence"/>
</dbReference>
<dbReference type="GO" id="GO:0016747">
    <property type="term" value="F:acyltransferase activity, transferring groups other than amino-acyl groups"/>
    <property type="evidence" value="ECO:0007669"/>
    <property type="project" value="InterPro"/>
</dbReference>
<reference evidence="2 3" key="1">
    <citation type="journal article" date="2015" name="Nature">
        <title>rRNA introns, odd ribosomes, and small enigmatic genomes across a large radiation of phyla.</title>
        <authorList>
            <person name="Brown C.T."/>
            <person name="Hug L.A."/>
            <person name="Thomas B.C."/>
            <person name="Sharon I."/>
            <person name="Castelle C.J."/>
            <person name="Singh A."/>
            <person name="Wilkins M.J."/>
            <person name="Williams K.H."/>
            <person name="Banfield J.F."/>
        </authorList>
    </citation>
    <scope>NUCLEOTIDE SEQUENCE [LARGE SCALE GENOMIC DNA]</scope>
</reference>
<evidence type="ECO:0000313" key="3">
    <source>
        <dbReference type="Proteomes" id="UP000034852"/>
    </source>
</evidence>
<name>A0A0G0HAA2_9BACT</name>